<keyword evidence="1" id="KW-0472">Membrane</keyword>
<feature type="transmembrane region" description="Helical" evidence="1">
    <location>
        <begin position="122"/>
        <end position="144"/>
    </location>
</feature>
<comment type="caution">
    <text evidence="2">The sequence shown here is derived from an EMBL/GenBank/DDBJ whole genome shotgun (WGS) entry which is preliminary data.</text>
</comment>
<sequence>MKQHKSLLQWLGLLGLVSLLSYTAAVVFAPLAYPGYVWTQQAVSDLSAANAPSRQLWNQLSSLYNLCGIVSVMMACVFVQGKLNRTLRLGVYLFAAMNWVSAAGYASFPLTESGYAGSLQDVMHMVVTAAVVGLSILSLVLFIIGGLRKKAYMSLGVVALIALVIMFAGPVGIGLAPKSLFGVFERFSVFAATGFNAVLGLYLLAGFKGYRD</sequence>
<dbReference type="InterPro" id="IPR009339">
    <property type="entry name" value="DUF998"/>
</dbReference>
<protein>
    <recommendedName>
        <fullName evidence="3">DUF998 domain-containing protein</fullName>
    </recommendedName>
</protein>
<dbReference type="AlphaFoldDB" id="A0A645GI26"/>
<accession>A0A645GI26</accession>
<evidence type="ECO:0008006" key="3">
    <source>
        <dbReference type="Google" id="ProtNLM"/>
    </source>
</evidence>
<keyword evidence="1" id="KW-1133">Transmembrane helix</keyword>
<evidence type="ECO:0000313" key="2">
    <source>
        <dbReference type="EMBL" id="MPN23504.1"/>
    </source>
</evidence>
<dbReference type="Pfam" id="PF06197">
    <property type="entry name" value="DUF998"/>
    <property type="match status" value="1"/>
</dbReference>
<dbReference type="EMBL" id="VSSQ01072036">
    <property type="protein sequence ID" value="MPN23504.1"/>
    <property type="molecule type" value="Genomic_DNA"/>
</dbReference>
<reference evidence="2" key="1">
    <citation type="submission" date="2019-08" db="EMBL/GenBank/DDBJ databases">
        <authorList>
            <person name="Kucharzyk K."/>
            <person name="Murdoch R.W."/>
            <person name="Higgins S."/>
            <person name="Loffler F."/>
        </authorList>
    </citation>
    <scope>NUCLEOTIDE SEQUENCE</scope>
</reference>
<feature type="transmembrane region" description="Helical" evidence="1">
    <location>
        <begin position="62"/>
        <end position="79"/>
    </location>
</feature>
<evidence type="ECO:0000256" key="1">
    <source>
        <dbReference type="SAM" id="Phobius"/>
    </source>
</evidence>
<keyword evidence="1" id="KW-0812">Transmembrane</keyword>
<gene>
    <name evidence="2" type="ORF">SDC9_170892</name>
</gene>
<feature type="transmembrane region" description="Helical" evidence="1">
    <location>
        <begin position="187"/>
        <end position="207"/>
    </location>
</feature>
<feature type="transmembrane region" description="Helical" evidence="1">
    <location>
        <begin position="91"/>
        <end position="110"/>
    </location>
</feature>
<feature type="transmembrane region" description="Helical" evidence="1">
    <location>
        <begin position="151"/>
        <end position="175"/>
    </location>
</feature>
<proteinExistence type="predicted"/>
<name>A0A645GI26_9ZZZZ</name>
<organism evidence="2">
    <name type="scientific">bioreactor metagenome</name>
    <dbReference type="NCBI Taxonomy" id="1076179"/>
    <lineage>
        <taxon>unclassified sequences</taxon>
        <taxon>metagenomes</taxon>
        <taxon>ecological metagenomes</taxon>
    </lineage>
</organism>